<keyword evidence="6 7" id="KW-0472">Membrane</keyword>
<dbReference type="InterPro" id="IPR050925">
    <property type="entry name" value="Rhomboid_protease_S54"/>
</dbReference>
<dbReference type="GO" id="GO:0004252">
    <property type="term" value="F:serine-type endopeptidase activity"/>
    <property type="evidence" value="ECO:0007669"/>
    <property type="project" value="InterPro"/>
</dbReference>
<evidence type="ECO:0000256" key="2">
    <source>
        <dbReference type="ARBA" id="ARBA00009045"/>
    </source>
</evidence>
<evidence type="ECO:0000256" key="1">
    <source>
        <dbReference type="ARBA" id="ARBA00004141"/>
    </source>
</evidence>
<dbReference type="eggNOG" id="COG0705">
    <property type="taxonomic scope" value="Bacteria"/>
</dbReference>
<keyword evidence="3 7" id="KW-0812">Transmembrane</keyword>
<gene>
    <name evidence="9" type="ORF">HMPREF1318_0145</name>
</gene>
<keyword evidence="10" id="KW-1185">Reference proteome</keyword>
<sequence>MTQPSTNPDPSPVCPRHPDRVTYVRCQRCDRPTCPQCQVPSAVGVHCVDCARRNASSRRGVSSLLGGRAITDALVTKGLIIACVTIYLVQMALPSLGAQFAFVPAVASSQPWRFMTTAFLHASLMHLAFNMWALWVLGSALEPILGRWRFAALCALSALGGSTMIYWLASPTAPASWLTSTVGASGAVFGLFAALFIIQRRFGRDTSAIVGLLVLNLAISFIGANISWQGHLGGLVTGAIVAALYAWAPRNRRTVYGVCGTVGITIALIGVICLRAALA</sequence>
<dbReference type="RefSeq" id="WP_008730738.1">
    <property type="nucleotide sequence ID" value="NZ_AKFT01000065.1"/>
</dbReference>
<dbReference type="EMBL" id="AKFT01000065">
    <property type="protein sequence ID" value="EJF46356.1"/>
    <property type="molecule type" value="Genomic_DNA"/>
</dbReference>
<evidence type="ECO:0000256" key="5">
    <source>
        <dbReference type="ARBA" id="ARBA00022989"/>
    </source>
</evidence>
<dbReference type="PANTHER" id="PTHR43731:SF14">
    <property type="entry name" value="PRESENILIN-ASSOCIATED RHOMBOID-LIKE PROTEIN, MITOCHONDRIAL"/>
    <property type="match status" value="1"/>
</dbReference>
<feature type="transmembrane region" description="Helical" evidence="7">
    <location>
        <begin position="232"/>
        <end position="248"/>
    </location>
</feature>
<name>J0XCD7_9ACTO</name>
<dbReference type="Pfam" id="PF01694">
    <property type="entry name" value="Rhomboid"/>
    <property type="match status" value="1"/>
</dbReference>
<keyword evidence="5 7" id="KW-1133">Transmembrane helix</keyword>
<evidence type="ECO:0000313" key="10">
    <source>
        <dbReference type="Proteomes" id="UP000002941"/>
    </source>
</evidence>
<dbReference type="PATRIC" id="fig|1125718.3.peg.915"/>
<evidence type="ECO:0000259" key="8">
    <source>
        <dbReference type="Pfam" id="PF01694"/>
    </source>
</evidence>
<evidence type="ECO:0000256" key="4">
    <source>
        <dbReference type="ARBA" id="ARBA00022801"/>
    </source>
</evidence>
<dbReference type="InterPro" id="IPR035952">
    <property type="entry name" value="Rhomboid-like_sf"/>
</dbReference>
<organism evidence="9 10">
    <name type="scientific">Actinomyces massiliensis F0489</name>
    <dbReference type="NCBI Taxonomy" id="1125718"/>
    <lineage>
        <taxon>Bacteria</taxon>
        <taxon>Bacillati</taxon>
        <taxon>Actinomycetota</taxon>
        <taxon>Actinomycetes</taxon>
        <taxon>Actinomycetales</taxon>
        <taxon>Actinomycetaceae</taxon>
        <taxon>Actinomyces</taxon>
    </lineage>
</organism>
<evidence type="ECO:0000313" key="9">
    <source>
        <dbReference type="EMBL" id="EJF46356.1"/>
    </source>
</evidence>
<dbReference type="AlphaFoldDB" id="J0XCD7"/>
<dbReference type="Proteomes" id="UP000002941">
    <property type="component" value="Unassembled WGS sequence"/>
</dbReference>
<keyword evidence="4 9" id="KW-0378">Hydrolase</keyword>
<feature type="transmembrane region" description="Helical" evidence="7">
    <location>
        <begin position="78"/>
        <end position="102"/>
    </location>
</feature>
<accession>J0XCD7</accession>
<reference evidence="9 10" key="1">
    <citation type="submission" date="2012-05" db="EMBL/GenBank/DDBJ databases">
        <authorList>
            <person name="Harkins D.M."/>
            <person name="Madupu R."/>
            <person name="Durkin A.S."/>
            <person name="Torralba M."/>
            <person name="Methe B."/>
            <person name="Sutton G.G."/>
            <person name="Nelson K.E."/>
        </authorList>
    </citation>
    <scope>NUCLEOTIDE SEQUENCE [LARGE SCALE GENOMIC DNA]</scope>
    <source>
        <strain evidence="9 10">F0489</strain>
    </source>
</reference>
<evidence type="ECO:0000256" key="3">
    <source>
        <dbReference type="ARBA" id="ARBA00022692"/>
    </source>
</evidence>
<comment type="caution">
    <text evidence="9">The sequence shown here is derived from an EMBL/GenBank/DDBJ whole genome shotgun (WGS) entry which is preliminary data.</text>
</comment>
<feature type="transmembrane region" description="Helical" evidence="7">
    <location>
        <begin position="255"/>
        <end position="278"/>
    </location>
</feature>
<dbReference type="GO" id="GO:0016020">
    <property type="term" value="C:membrane"/>
    <property type="evidence" value="ECO:0007669"/>
    <property type="project" value="UniProtKB-SubCell"/>
</dbReference>
<feature type="transmembrane region" description="Helical" evidence="7">
    <location>
        <begin position="175"/>
        <end position="197"/>
    </location>
</feature>
<proteinExistence type="inferred from homology"/>
<protein>
    <submittedName>
        <fullName evidence="9">Peptidase, S54 family</fullName>
        <ecNumber evidence="9">3.4.21.-</ecNumber>
    </submittedName>
</protein>
<dbReference type="EC" id="3.4.21.-" evidence="9"/>
<comment type="subcellular location">
    <subcellularLocation>
        <location evidence="1">Membrane</location>
        <topology evidence="1">Multi-pass membrane protein</topology>
    </subcellularLocation>
</comment>
<feature type="transmembrane region" description="Helical" evidence="7">
    <location>
        <begin position="209"/>
        <end position="226"/>
    </location>
</feature>
<dbReference type="Gene3D" id="1.20.1540.10">
    <property type="entry name" value="Rhomboid-like"/>
    <property type="match status" value="1"/>
</dbReference>
<feature type="domain" description="Peptidase S54 rhomboid" evidence="8">
    <location>
        <begin position="109"/>
        <end position="245"/>
    </location>
</feature>
<dbReference type="OrthoDB" id="9807874at2"/>
<feature type="transmembrane region" description="Helical" evidence="7">
    <location>
        <begin position="114"/>
        <end position="138"/>
    </location>
</feature>
<dbReference type="SUPFAM" id="SSF144091">
    <property type="entry name" value="Rhomboid-like"/>
    <property type="match status" value="1"/>
</dbReference>
<feature type="transmembrane region" description="Helical" evidence="7">
    <location>
        <begin position="150"/>
        <end position="169"/>
    </location>
</feature>
<evidence type="ECO:0000256" key="6">
    <source>
        <dbReference type="ARBA" id="ARBA00023136"/>
    </source>
</evidence>
<dbReference type="PANTHER" id="PTHR43731">
    <property type="entry name" value="RHOMBOID PROTEASE"/>
    <property type="match status" value="1"/>
</dbReference>
<comment type="similarity">
    <text evidence="2">Belongs to the peptidase S54 family.</text>
</comment>
<evidence type="ECO:0000256" key="7">
    <source>
        <dbReference type="SAM" id="Phobius"/>
    </source>
</evidence>
<dbReference type="InterPro" id="IPR022764">
    <property type="entry name" value="Peptidase_S54_rhomboid_dom"/>
</dbReference>